<evidence type="ECO:0000313" key="2">
    <source>
        <dbReference type="EMBL" id="AZT90077.1"/>
    </source>
</evidence>
<dbReference type="Pfam" id="PF03780">
    <property type="entry name" value="Asp23"/>
    <property type="match status" value="1"/>
</dbReference>
<comment type="similarity">
    <text evidence="1">Belongs to the asp23 family.</text>
</comment>
<organism evidence="2 3">
    <name type="scientific">Caldicellulosiruptor changbaiensis</name>
    <dbReference type="NCBI Taxonomy" id="1222016"/>
    <lineage>
        <taxon>Bacteria</taxon>
        <taxon>Bacillati</taxon>
        <taxon>Bacillota</taxon>
        <taxon>Bacillota incertae sedis</taxon>
        <taxon>Caldicellulosiruptorales</taxon>
        <taxon>Caldicellulosiruptoraceae</taxon>
        <taxon>Caldicellulosiruptor</taxon>
    </lineage>
</organism>
<sequence length="271" mass="30795">MKVYALVGPSGSGKSYKALIVAKMIDANAIIDDGILVYNSKLIAGKSAKKEPTYLASIRRALFMEDDHANEVKEAIKRLNIDKILILATSKQMAQKIAQRLELGRIEKFIDIHEVSTDSEIKKAMTTRNKEGKHVVPVPTFEIKKDFSGLLIYPLRVFKRINLNDYIIAEKTIVRPTFSYLGEYTISENVLIAYIKNVLKKNPNIARILSINLAIKNNLLYIKVELILKFGCNIKLVLEKVQREIKEEIEYYTSINVEYIHLIAKGVQVLT</sequence>
<accession>A0A3T0D4V9</accession>
<dbReference type="InterPro" id="IPR027417">
    <property type="entry name" value="P-loop_NTPase"/>
</dbReference>
<protein>
    <submittedName>
        <fullName evidence="2">Asp23/Gls24 family envelope stress response protein</fullName>
    </submittedName>
</protein>
<gene>
    <name evidence="2" type="ORF">ELD05_05100</name>
</gene>
<evidence type="ECO:0000313" key="3">
    <source>
        <dbReference type="Proteomes" id="UP000282930"/>
    </source>
</evidence>
<keyword evidence="3" id="KW-1185">Reference proteome</keyword>
<dbReference type="EMBL" id="CP034791">
    <property type="protein sequence ID" value="AZT90077.1"/>
    <property type="molecule type" value="Genomic_DNA"/>
</dbReference>
<dbReference type="Gene3D" id="3.40.50.300">
    <property type="entry name" value="P-loop containing nucleotide triphosphate hydrolases"/>
    <property type="match status" value="1"/>
</dbReference>
<proteinExistence type="inferred from homology"/>
<dbReference type="RefSeq" id="WP_127351595.1">
    <property type="nucleotide sequence ID" value="NZ_CP034791.1"/>
</dbReference>
<dbReference type="InterPro" id="IPR005531">
    <property type="entry name" value="Asp23"/>
</dbReference>
<dbReference type="Proteomes" id="UP000282930">
    <property type="component" value="Chromosome"/>
</dbReference>
<name>A0A3T0D4V9_9FIRM</name>
<dbReference type="AlphaFoldDB" id="A0A3T0D4V9"/>
<dbReference type="KEGG" id="ccha:ELD05_05100"/>
<reference evidence="2 3" key="1">
    <citation type="submission" date="2018-12" db="EMBL/GenBank/DDBJ databases">
        <title>Genome sequence from the cellulolytic species, Caldicellulosiruptor changbaiensis.</title>
        <authorList>
            <person name="Blumer-Schuette S.E."/>
            <person name="Mendoza C."/>
        </authorList>
    </citation>
    <scope>NUCLEOTIDE SEQUENCE [LARGE SCALE GENOMIC DNA]</scope>
    <source>
        <strain evidence="2 3">CBS-Z</strain>
    </source>
</reference>
<evidence type="ECO:0000256" key="1">
    <source>
        <dbReference type="ARBA" id="ARBA00005721"/>
    </source>
</evidence>
<dbReference type="SUPFAM" id="SSF52540">
    <property type="entry name" value="P-loop containing nucleoside triphosphate hydrolases"/>
    <property type="match status" value="1"/>
</dbReference>